<name>A0ABT1SXB8_9SPHI</name>
<dbReference type="EMBL" id="JANHOH010000001">
    <property type="protein sequence ID" value="MCQ6957002.1"/>
    <property type="molecule type" value="Genomic_DNA"/>
</dbReference>
<proteinExistence type="predicted"/>
<evidence type="ECO:0000313" key="1">
    <source>
        <dbReference type="EMBL" id="MCQ6957002.1"/>
    </source>
</evidence>
<protein>
    <submittedName>
        <fullName evidence="1">Phosphoribosylpyrophosphate synthetase</fullName>
    </submittedName>
</protein>
<accession>A0ABT1SXB8</accession>
<reference evidence="1 2" key="1">
    <citation type="submission" date="2022-07" db="EMBL/GenBank/DDBJ databases">
        <title>Mucilaginibacter sp. JC4.</title>
        <authorList>
            <person name="Le V."/>
            <person name="Ko S.-R."/>
            <person name="Ahn C.-Y."/>
            <person name="Oh H.-M."/>
        </authorList>
    </citation>
    <scope>NUCLEOTIDE SEQUENCE [LARGE SCALE GENOMIC DNA]</scope>
    <source>
        <strain evidence="1 2">JC4</strain>
    </source>
</reference>
<comment type="caution">
    <text evidence="1">The sequence shown here is derived from an EMBL/GenBank/DDBJ whole genome shotgun (WGS) entry which is preliminary data.</text>
</comment>
<keyword evidence="2" id="KW-1185">Reference proteome</keyword>
<organism evidence="1 2">
    <name type="scientific">Mucilaginibacter aquariorum</name>
    <dbReference type="NCBI Taxonomy" id="2967225"/>
    <lineage>
        <taxon>Bacteria</taxon>
        <taxon>Pseudomonadati</taxon>
        <taxon>Bacteroidota</taxon>
        <taxon>Sphingobacteriia</taxon>
        <taxon>Sphingobacteriales</taxon>
        <taxon>Sphingobacteriaceae</taxon>
        <taxon>Mucilaginibacter</taxon>
    </lineage>
</organism>
<sequence>MENLITKAEVIIGLQKKGYDLDFTLNNEFLRCIQDGELISPDDFEIAETFLFENEAEADLPFVIYAISSFQNGVKGILMTSYGAFTQGLSIHLWSKLAANLN</sequence>
<evidence type="ECO:0000313" key="2">
    <source>
        <dbReference type="Proteomes" id="UP001204376"/>
    </source>
</evidence>
<gene>
    <name evidence="1" type="ORF">NPE20_03500</name>
</gene>
<dbReference type="RefSeq" id="WP_256537213.1">
    <property type="nucleotide sequence ID" value="NZ_JANHOH010000001.1"/>
</dbReference>
<dbReference type="Proteomes" id="UP001204376">
    <property type="component" value="Unassembled WGS sequence"/>
</dbReference>